<proteinExistence type="inferred from homology"/>
<comment type="subcellular location">
    <subcellularLocation>
        <location evidence="1">Cell membrane</location>
        <topology evidence="1">Multi-pass membrane protein</topology>
    </subcellularLocation>
</comment>
<dbReference type="PANTHER" id="PTHR40074:SF2">
    <property type="entry name" value="O-ACETYLTRANSFERASE WECH"/>
    <property type="match status" value="1"/>
</dbReference>
<gene>
    <name evidence="9" type="ORF">H6P72_12800</name>
</gene>
<dbReference type="PANTHER" id="PTHR40074">
    <property type="entry name" value="O-ACETYLTRANSFERASE WECH"/>
    <property type="match status" value="1"/>
</dbReference>
<feature type="transmembrane region" description="Helical" evidence="7">
    <location>
        <begin position="81"/>
        <end position="98"/>
    </location>
</feature>
<evidence type="ECO:0000256" key="5">
    <source>
        <dbReference type="ARBA" id="ARBA00022989"/>
    </source>
</evidence>
<dbReference type="RefSeq" id="WP_185654565.1">
    <property type="nucleotide sequence ID" value="NZ_CBDITX010000004.1"/>
</dbReference>
<keyword evidence="9" id="KW-0808">Transferase</keyword>
<keyword evidence="9" id="KW-0012">Acyltransferase</keyword>
<sequence>MEKKTILNIEILRVMAIIAVVLIHMTIPYFYDLKLMNENYTAWVFNNLYNAISRFCVPIFFIISAYLSFNGNSSSKMSTRMMRLVIPYIVWSAVYYIYNGGNDFIDFIKKITTSNTSFHLWFLPPFIGYTLLLPAIKKIVNDEDPNKNYIIILIMTSSIIMPSVIYALNTFYGDYSFLTGFNNFGLSITPLLIYSIAFPLLRRNTSAFNGIALFVFMSVVNLAVSLLVSSSTGKADTFFYGYTTPLVFISSFILFNAIMSIDFSFIGSRMRKVIMAVGDCSFGIYLTHWIVYLVLSNAELTFKGRAIVDPLLNTIIVLLVSFLLVYVIKKVYALRRCV</sequence>
<evidence type="ECO:0000313" key="9">
    <source>
        <dbReference type="EMBL" id="MBC2647493.1"/>
    </source>
</evidence>
<feature type="transmembrane region" description="Helical" evidence="7">
    <location>
        <begin position="307"/>
        <end position="328"/>
    </location>
</feature>
<feature type="transmembrane region" description="Helical" evidence="7">
    <location>
        <begin position="12"/>
        <end position="31"/>
    </location>
</feature>
<keyword evidence="5 7" id="KW-1133">Transmembrane helix</keyword>
<evidence type="ECO:0000256" key="2">
    <source>
        <dbReference type="ARBA" id="ARBA00007400"/>
    </source>
</evidence>
<dbReference type="InterPro" id="IPR002656">
    <property type="entry name" value="Acyl_transf_3_dom"/>
</dbReference>
<dbReference type="Proteomes" id="UP000586346">
    <property type="component" value="Unassembled WGS sequence"/>
</dbReference>
<dbReference type="Pfam" id="PF01757">
    <property type="entry name" value="Acyl_transf_3"/>
    <property type="match status" value="1"/>
</dbReference>
<feature type="domain" description="Acyltransferase 3" evidence="8">
    <location>
        <begin position="7"/>
        <end position="328"/>
    </location>
</feature>
<evidence type="ECO:0000256" key="1">
    <source>
        <dbReference type="ARBA" id="ARBA00004651"/>
    </source>
</evidence>
<dbReference type="GO" id="GO:0016746">
    <property type="term" value="F:acyltransferase activity"/>
    <property type="evidence" value="ECO:0007669"/>
    <property type="project" value="UniProtKB-KW"/>
</dbReference>
<evidence type="ECO:0000256" key="7">
    <source>
        <dbReference type="SAM" id="Phobius"/>
    </source>
</evidence>
<evidence type="ECO:0000256" key="4">
    <source>
        <dbReference type="ARBA" id="ARBA00022692"/>
    </source>
</evidence>
<comment type="similarity">
    <text evidence="2">Belongs to the acyltransferase 3 family.</text>
</comment>
<keyword evidence="6 7" id="KW-0472">Membrane</keyword>
<feature type="transmembrane region" description="Helical" evidence="7">
    <location>
        <begin position="51"/>
        <end position="69"/>
    </location>
</feature>
<evidence type="ECO:0000256" key="3">
    <source>
        <dbReference type="ARBA" id="ARBA00022475"/>
    </source>
</evidence>
<evidence type="ECO:0000313" key="10">
    <source>
        <dbReference type="Proteomes" id="UP000586346"/>
    </source>
</evidence>
<comment type="caution">
    <text evidence="9">The sequence shown here is derived from an EMBL/GenBank/DDBJ whole genome shotgun (WGS) entry which is preliminary data.</text>
</comment>
<reference evidence="9 10" key="1">
    <citation type="submission" date="2020-08" db="EMBL/GenBank/DDBJ databases">
        <title>Emergence and comparative genomics analysis of Citrobacter in Fennec fox imported from North Africa to China.</title>
        <authorList>
            <person name="Zheng B."/>
        </authorList>
    </citation>
    <scope>NUCLEOTIDE SEQUENCE [LARGE SCALE GENOMIC DNA]</scope>
    <source>
        <strain evidence="9 10">FF371</strain>
    </source>
</reference>
<feature type="transmembrane region" description="Helical" evidence="7">
    <location>
        <begin position="273"/>
        <end position="295"/>
    </location>
</feature>
<feature type="transmembrane region" description="Helical" evidence="7">
    <location>
        <begin position="239"/>
        <end position="261"/>
    </location>
</feature>
<feature type="transmembrane region" description="Helical" evidence="7">
    <location>
        <begin position="208"/>
        <end position="227"/>
    </location>
</feature>
<keyword evidence="3" id="KW-1003">Cell membrane</keyword>
<accession>A0ABR6TVB0</accession>
<keyword evidence="4 7" id="KW-0812">Transmembrane</keyword>
<keyword evidence="10" id="KW-1185">Reference proteome</keyword>
<feature type="transmembrane region" description="Helical" evidence="7">
    <location>
        <begin position="180"/>
        <end position="201"/>
    </location>
</feature>
<dbReference type="EMBL" id="JACLAH010000003">
    <property type="protein sequence ID" value="MBC2647493.1"/>
    <property type="molecule type" value="Genomic_DNA"/>
</dbReference>
<feature type="transmembrane region" description="Helical" evidence="7">
    <location>
        <begin position="148"/>
        <end position="168"/>
    </location>
</feature>
<protein>
    <submittedName>
        <fullName evidence="9">Acyltransferase family protein</fullName>
    </submittedName>
</protein>
<name>A0ABR6TVB0_CITBR</name>
<organism evidence="9 10">
    <name type="scientific">Citrobacter braakii</name>
    <dbReference type="NCBI Taxonomy" id="57706"/>
    <lineage>
        <taxon>Bacteria</taxon>
        <taxon>Pseudomonadati</taxon>
        <taxon>Pseudomonadota</taxon>
        <taxon>Gammaproteobacteria</taxon>
        <taxon>Enterobacterales</taxon>
        <taxon>Enterobacteriaceae</taxon>
        <taxon>Citrobacter</taxon>
        <taxon>Citrobacter freundii complex</taxon>
    </lineage>
</organism>
<feature type="transmembrane region" description="Helical" evidence="7">
    <location>
        <begin position="118"/>
        <end position="136"/>
    </location>
</feature>
<evidence type="ECO:0000259" key="8">
    <source>
        <dbReference type="Pfam" id="PF01757"/>
    </source>
</evidence>
<evidence type="ECO:0000256" key="6">
    <source>
        <dbReference type="ARBA" id="ARBA00023136"/>
    </source>
</evidence>